<dbReference type="Gene3D" id="2.40.37.10">
    <property type="entry name" value="Lyase, Ornithine Decarboxylase, Chain A, domain 1"/>
    <property type="match status" value="1"/>
</dbReference>
<keyword evidence="3" id="KW-0413">Isomerase</keyword>
<dbReference type="InterPro" id="IPR011079">
    <property type="entry name" value="Ala_racemase_C"/>
</dbReference>
<gene>
    <name evidence="5" type="ORF">NNL39_12305</name>
</gene>
<evidence type="ECO:0000256" key="1">
    <source>
        <dbReference type="ARBA" id="ARBA00001933"/>
    </source>
</evidence>
<evidence type="ECO:0000313" key="6">
    <source>
        <dbReference type="Proteomes" id="UP001060039"/>
    </source>
</evidence>
<dbReference type="EMBL" id="CP101497">
    <property type="protein sequence ID" value="UTT62419.1"/>
    <property type="molecule type" value="Genomic_DNA"/>
</dbReference>
<name>A0ABY5FW98_9MICO</name>
<evidence type="ECO:0000256" key="2">
    <source>
        <dbReference type="ARBA" id="ARBA00022898"/>
    </source>
</evidence>
<evidence type="ECO:0000259" key="4">
    <source>
        <dbReference type="SMART" id="SM01005"/>
    </source>
</evidence>
<feature type="domain" description="Alanine racemase C-terminal" evidence="4">
    <location>
        <begin position="91"/>
        <end position="214"/>
    </location>
</feature>
<keyword evidence="6" id="KW-1185">Reference proteome</keyword>
<proteinExistence type="predicted"/>
<comment type="cofactor">
    <cofactor evidence="1">
        <name>pyridoxal 5'-phosphate</name>
        <dbReference type="ChEBI" id="CHEBI:597326"/>
    </cofactor>
</comment>
<dbReference type="SUPFAM" id="SSF50621">
    <property type="entry name" value="Alanine racemase C-terminal domain-like"/>
    <property type="match status" value="1"/>
</dbReference>
<dbReference type="SMART" id="SM01005">
    <property type="entry name" value="Ala_racemase_C"/>
    <property type="match status" value="1"/>
</dbReference>
<keyword evidence="2" id="KW-0663">Pyridoxal phosphate</keyword>
<organism evidence="5 6">
    <name type="scientific">Microcella humidisoli</name>
    <dbReference type="NCBI Taxonomy" id="2963406"/>
    <lineage>
        <taxon>Bacteria</taxon>
        <taxon>Bacillati</taxon>
        <taxon>Actinomycetota</taxon>
        <taxon>Actinomycetes</taxon>
        <taxon>Micrococcales</taxon>
        <taxon>Microbacteriaceae</taxon>
        <taxon>Microcella</taxon>
    </lineage>
</organism>
<dbReference type="InterPro" id="IPR000821">
    <property type="entry name" value="Ala_racemase"/>
</dbReference>
<protein>
    <submittedName>
        <fullName evidence="5">Alanine racemase</fullName>
    </submittedName>
</protein>
<dbReference type="InterPro" id="IPR009006">
    <property type="entry name" value="Ala_racemase/Decarboxylase_C"/>
</dbReference>
<evidence type="ECO:0000313" key="5">
    <source>
        <dbReference type="EMBL" id="UTT62419.1"/>
    </source>
</evidence>
<dbReference type="RefSeq" id="WP_255159563.1">
    <property type="nucleotide sequence ID" value="NZ_CP101497.1"/>
</dbReference>
<dbReference type="Proteomes" id="UP001060039">
    <property type="component" value="Chromosome"/>
</dbReference>
<dbReference type="PANTHER" id="PTHR30511:SF0">
    <property type="entry name" value="ALANINE RACEMASE, CATABOLIC-RELATED"/>
    <property type="match status" value="1"/>
</dbReference>
<evidence type="ECO:0000256" key="3">
    <source>
        <dbReference type="ARBA" id="ARBA00023235"/>
    </source>
</evidence>
<dbReference type="PANTHER" id="PTHR30511">
    <property type="entry name" value="ALANINE RACEMASE"/>
    <property type="match status" value="1"/>
</dbReference>
<dbReference type="Pfam" id="PF00842">
    <property type="entry name" value="Ala_racemase_C"/>
    <property type="match status" value="1"/>
</dbReference>
<reference evidence="5" key="1">
    <citation type="submission" date="2022-07" db="EMBL/GenBank/DDBJ databases">
        <title>Taxonomic analysis of Microcella humidisoli nov. sp., isolated from riverside soil.</title>
        <authorList>
            <person name="Molina K.M."/>
            <person name="Kim S.B."/>
        </authorList>
    </citation>
    <scope>NUCLEOTIDE SEQUENCE</scope>
    <source>
        <strain evidence="5">MMS21-STM10</strain>
    </source>
</reference>
<accession>A0ABY5FW98</accession>
<sequence length="216" mass="22845">MSAAPEPPGVRRIARLSARALDDALTALLATDDAIVDLRADGYGHGADEIERRARARGIDRFVRDGDDGSPDGANDHRMLAYGLHPHQQPVLRLEGEVVAVKHVPAGTAVSYGYQYRTSTEATLALVGLGYADGVPRLASSRAPVRVGDTTGIVAGRIAMDQLVVDLGPEAAAVGDTAVLWHDAASLAAWSTATERPAEALLAGLGRRIRRQWVEA</sequence>